<dbReference type="EMBL" id="SSMD01000006">
    <property type="protein sequence ID" value="THD73026.1"/>
    <property type="molecule type" value="Genomic_DNA"/>
</dbReference>
<proteinExistence type="predicted"/>
<evidence type="ECO:0000313" key="4">
    <source>
        <dbReference type="Proteomes" id="UP000306113"/>
    </source>
</evidence>
<keyword evidence="1" id="KW-1133">Transmembrane helix</keyword>
<dbReference type="Proteomes" id="UP000306113">
    <property type="component" value="Unassembled WGS sequence"/>
</dbReference>
<feature type="domain" description="Beta-lactamase-related" evidence="2">
    <location>
        <begin position="92"/>
        <end position="365"/>
    </location>
</feature>
<keyword evidence="1" id="KW-0472">Membrane</keyword>
<keyword evidence="1" id="KW-0812">Transmembrane</keyword>
<sequence length="389" mass="42892">MRYAKWAFRVITVIILISGGLVVWKKEEITRLLAVNHLFDADRIVQNFSSMDQMFWTAALDRGTAPVSPLPKGEDAPLPEGSDAWLTERAVTALVVLKDGQIRHEGYYQGTGPEDRRISWSMAKSFLASLFGIVLQDGAIASMDDPVTKYAPQLAGSAYDGARIIDVLHMASGVKFNEDYLDFNSDINRMGRVLALGGSMDGFAAGLAERDATPGQTWHYVSIDTHVIGMVIRGATGRTIPDLMAEKLIRPLGLEETPLMITDGTGVGFVLGGLNMRTRDYARFGQMVAQGGTWQGQRLLPEGWVETASAPSAPTSPGKEKYGLQWWLPSDAQPGEFYAIGVYGQYIYINRPKGVVIAMNSADRLFKEDGVNRQNIEMFRRITDSFVKE</sequence>
<dbReference type="InterPro" id="IPR001466">
    <property type="entry name" value="Beta-lactam-related"/>
</dbReference>
<keyword evidence="3" id="KW-0378">Hydrolase</keyword>
<organism evidence="3 4">
    <name type="scientific">Thalassobius vesicularis</name>
    <dbReference type="NCBI Taxonomy" id="1294297"/>
    <lineage>
        <taxon>Bacteria</taxon>
        <taxon>Pseudomonadati</taxon>
        <taxon>Pseudomonadota</taxon>
        <taxon>Alphaproteobacteria</taxon>
        <taxon>Rhodobacterales</taxon>
        <taxon>Roseobacteraceae</taxon>
        <taxon>Thalassovita</taxon>
    </lineage>
</organism>
<dbReference type="Gene3D" id="3.40.710.10">
    <property type="entry name" value="DD-peptidase/beta-lactamase superfamily"/>
    <property type="match status" value="1"/>
</dbReference>
<gene>
    <name evidence="3" type="ORF">E7681_14005</name>
</gene>
<comment type="caution">
    <text evidence="3">The sequence shown here is derived from an EMBL/GenBank/DDBJ whole genome shotgun (WGS) entry which is preliminary data.</text>
</comment>
<dbReference type="OrthoDB" id="9814204at2"/>
<dbReference type="InterPro" id="IPR050789">
    <property type="entry name" value="Diverse_Enzym_Activities"/>
</dbReference>
<dbReference type="SUPFAM" id="SSF56601">
    <property type="entry name" value="beta-lactamase/transpeptidase-like"/>
    <property type="match status" value="1"/>
</dbReference>
<dbReference type="GO" id="GO:0016787">
    <property type="term" value="F:hydrolase activity"/>
    <property type="evidence" value="ECO:0007669"/>
    <property type="project" value="UniProtKB-KW"/>
</dbReference>
<evidence type="ECO:0000259" key="2">
    <source>
        <dbReference type="Pfam" id="PF00144"/>
    </source>
</evidence>
<dbReference type="RefSeq" id="WP_136339921.1">
    <property type="nucleotide sequence ID" value="NZ_SSMD01000006.1"/>
</dbReference>
<protein>
    <submittedName>
        <fullName evidence="3">Class C beta-lactamase-related serine hydrolase</fullName>
    </submittedName>
</protein>
<accession>A0A4S3M8L0</accession>
<dbReference type="InterPro" id="IPR012338">
    <property type="entry name" value="Beta-lactam/transpept-like"/>
</dbReference>
<keyword evidence="4" id="KW-1185">Reference proteome</keyword>
<reference evidence="3 4" key="1">
    <citation type="submission" date="2019-04" db="EMBL/GenBank/DDBJ databases">
        <title>Draft genome sequence of Youngimonas vesicularis.</title>
        <authorList>
            <person name="Hameed A."/>
        </authorList>
    </citation>
    <scope>NUCLEOTIDE SEQUENCE [LARGE SCALE GENOMIC DNA]</scope>
    <source>
        <strain evidence="3 4">CC-AMW-E</strain>
    </source>
</reference>
<dbReference type="PANTHER" id="PTHR43283:SF14">
    <property type="entry name" value="BLL8153 PROTEIN"/>
    <property type="match status" value="1"/>
</dbReference>
<dbReference type="Pfam" id="PF00144">
    <property type="entry name" value="Beta-lactamase"/>
    <property type="match status" value="1"/>
</dbReference>
<evidence type="ECO:0000256" key="1">
    <source>
        <dbReference type="SAM" id="Phobius"/>
    </source>
</evidence>
<dbReference type="AlphaFoldDB" id="A0A4S3M8L0"/>
<dbReference type="PANTHER" id="PTHR43283">
    <property type="entry name" value="BETA-LACTAMASE-RELATED"/>
    <property type="match status" value="1"/>
</dbReference>
<evidence type="ECO:0000313" key="3">
    <source>
        <dbReference type="EMBL" id="THD73026.1"/>
    </source>
</evidence>
<name>A0A4S3M8L0_9RHOB</name>
<feature type="transmembrane region" description="Helical" evidence="1">
    <location>
        <begin position="6"/>
        <end position="24"/>
    </location>
</feature>